<dbReference type="EMBL" id="JAMKOV010000001">
    <property type="protein sequence ID" value="KAI8046252.1"/>
    <property type="molecule type" value="Genomic_DNA"/>
</dbReference>
<evidence type="ECO:0000256" key="6">
    <source>
        <dbReference type="SAM" id="MobiDB-lite"/>
    </source>
</evidence>
<feature type="compositionally biased region" description="Low complexity" evidence="6">
    <location>
        <begin position="644"/>
        <end position="657"/>
    </location>
</feature>
<name>A0A9Q0BVN4_9MUSC</name>
<evidence type="ECO:0008006" key="11">
    <source>
        <dbReference type="Google" id="ProtNLM"/>
    </source>
</evidence>
<feature type="domain" description="Cell division control protein 73 C-terminal" evidence="7">
    <location>
        <begin position="313"/>
        <end position="460"/>
    </location>
</feature>
<dbReference type="GO" id="GO:0016593">
    <property type="term" value="C:Cdc73/Paf1 complex"/>
    <property type="evidence" value="ECO:0007669"/>
    <property type="project" value="InterPro"/>
</dbReference>
<dbReference type="InterPro" id="IPR031336">
    <property type="entry name" value="CDC73_C"/>
</dbReference>
<protein>
    <recommendedName>
        <fullName evidence="11">Parafibromin</fullName>
    </recommendedName>
</protein>
<evidence type="ECO:0000259" key="7">
    <source>
        <dbReference type="Pfam" id="PF05179"/>
    </source>
</evidence>
<proteinExistence type="inferred from homology"/>
<keyword evidence="5" id="KW-0539">Nucleus</keyword>
<feature type="region of interest" description="Disordered" evidence="6">
    <location>
        <begin position="271"/>
        <end position="290"/>
    </location>
</feature>
<evidence type="ECO:0000256" key="2">
    <source>
        <dbReference type="ARBA" id="ARBA00010427"/>
    </source>
</evidence>
<evidence type="ECO:0000256" key="5">
    <source>
        <dbReference type="ARBA" id="ARBA00023242"/>
    </source>
</evidence>
<dbReference type="Gene3D" id="3.40.50.11990">
    <property type="entry name" value="RNA polymerase II accessory factor, Cdc73 C-terminal domain"/>
    <property type="match status" value="1"/>
</dbReference>
<evidence type="ECO:0000256" key="3">
    <source>
        <dbReference type="ARBA" id="ARBA00023015"/>
    </source>
</evidence>
<dbReference type="GO" id="GO:0006368">
    <property type="term" value="P:transcription elongation by RNA polymerase II"/>
    <property type="evidence" value="ECO:0007669"/>
    <property type="project" value="InterPro"/>
</dbReference>
<dbReference type="PANTHER" id="PTHR12466">
    <property type="entry name" value="CDC73 DOMAIN PROTEIN"/>
    <property type="match status" value="1"/>
</dbReference>
<evidence type="ECO:0000256" key="1">
    <source>
        <dbReference type="ARBA" id="ARBA00004123"/>
    </source>
</evidence>
<feature type="region of interest" description="Disordered" evidence="6">
    <location>
        <begin position="644"/>
        <end position="675"/>
    </location>
</feature>
<dbReference type="Pfam" id="PF05179">
    <property type="entry name" value="CDC73_C"/>
    <property type="match status" value="1"/>
</dbReference>
<evidence type="ECO:0000256" key="4">
    <source>
        <dbReference type="ARBA" id="ARBA00023163"/>
    </source>
</evidence>
<dbReference type="Pfam" id="PF16050">
    <property type="entry name" value="CDC73_N"/>
    <property type="match status" value="1"/>
</dbReference>
<dbReference type="InterPro" id="IPR038103">
    <property type="entry name" value="CDC73_C_sf"/>
</dbReference>
<dbReference type="FunFam" id="3.40.50.11990:FF:000002">
    <property type="entry name" value="protein CDC73 homolog"/>
    <property type="match status" value="1"/>
</dbReference>
<reference evidence="9" key="1">
    <citation type="journal article" date="2023" name="Genome Biol. Evol.">
        <title>Long-read-based Genome Assembly of Drosophila gunungcola Reveals Fewer Chemosensory Genes in Flower-breeding Species.</title>
        <authorList>
            <person name="Negi A."/>
            <person name="Liao B.Y."/>
            <person name="Yeh S.D."/>
        </authorList>
    </citation>
    <scope>NUCLEOTIDE SEQUENCE</scope>
    <source>
        <strain evidence="9">Sukarami</strain>
    </source>
</reference>
<organism evidence="9 10">
    <name type="scientific">Drosophila gunungcola</name>
    <name type="common">fruit fly</name>
    <dbReference type="NCBI Taxonomy" id="103775"/>
    <lineage>
        <taxon>Eukaryota</taxon>
        <taxon>Metazoa</taxon>
        <taxon>Ecdysozoa</taxon>
        <taxon>Arthropoda</taxon>
        <taxon>Hexapoda</taxon>
        <taxon>Insecta</taxon>
        <taxon>Pterygota</taxon>
        <taxon>Neoptera</taxon>
        <taxon>Endopterygota</taxon>
        <taxon>Diptera</taxon>
        <taxon>Brachycera</taxon>
        <taxon>Muscomorpha</taxon>
        <taxon>Ephydroidea</taxon>
        <taxon>Drosophilidae</taxon>
        <taxon>Drosophila</taxon>
        <taxon>Sophophora</taxon>
    </lineage>
</organism>
<comment type="caution">
    <text evidence="9">The sequence shown here is derived from an EMBL/GenBank/DDBJ whole genome shotgun (WGS) entry which is preliminary data.</text>
</comment>
<dbReference type="InterPro" id="IPR007852">
    <property type="entry name" value="Cdc73/Parafibromin"/>
</dbReference>
<feature type="domain" description="Paf1 complex subunit Cdc73 N-terminal" evidence="8">
    <location>
        <begin position="1"/>
        <end position="274"/>
    </location>
</feature>
<dbReference type="Proteomes" id="UP001059596">
    <property type="component" value="Chromosome 3R"/>
</dbReference>
<comment type="similarity">
    <text evidence="2">Belongs to the CDC73 family.</text>
</comment>
<keyword evidence="4" id="KW-0804">Transcription</keyword>
<keyword evidence="10" id="KW-1185">Reference proteome</keyword>
<evidence type="ECO:0000313" key="10">
    <source>
        <dbReference type="Proteomes" id="UP001059596"/>
    </source>
</evidence>
<sequence>MADPLSLLRQYNINKKEIVERDSQIIFGEFSWPKSVKTNYLKYGSGKKGAPREYYTLECLLYLLKNVMLQHSVYVRQCAAEDIPAVNRPDRKELLAYLNGETPTCASIDKSAPLEIPTQARFEETQVQKVREQLAARWDVNQKETAVNMDNIKSLSETMSVEKIAAIKAKRLANKRTTIKRTDNDETMGTDLRAILDYDDIISRERQWRTRTSILQSTGKIFAKNIFAMLQGIKAREEGRNRPQAPNPIKMPEPARIAKPQPQLSQYNRYDQERFNPPNSGIPGPIAGRPKELLPTAQARQLPSSNGPSKRPSRTPIIIIPSANTSLITMLNVKDILQELRFMSTAEKKLQGCQRESERKRNNQTVSYRVIDNPIKLSQQDWQRVVAVFVMGPQWQFKGWPWDGNPVEIFSKICAFHLCFSELKLDSNVERWSVTLLRLSQNKRHLDRAVLSKFWETLDNSAITWRSSSCVVDSGNTFVSLEIPTSRQAVILFCTYFSLAGSLPTITAVRWGTGWPAATNSFSSLASWRRGLIITIYHCNLHTIPCICIPDAHKLAMKPQTKRKSFPFNAPPPGGIMEFGFGSCSSNFNAENDLVKWQHKRKSEQQATAVLPPKMLITEERITQHFSGLSLDPKINVASSAVGGSNNNSVASSVTGGLATDDIPSTSTGKTHHHPNPAYQMAAMELEQKLRNANRIVICDGLKGSPGSGPGAAPPVIPPEWLMKAIPRPCTALVPWQPSPLQIPMPNGPKIVAQPQIMAPPMVGAPPAVQELDDYDDDLEFFENNNTCSVNLNKSEQEHMDEDL</sequence>
<dbReference type="GO" id="GO:0000993">
    <property type="term" value="F:RNA polymerase II complex binding"/>
    <property type="evidence" value="ECO:0007669"/>
    <property type="project" value="TreeGrafter"/>
</dbReference>
<evidence type="ECO:0000313" key="9">
    <source>
        <dbReference type="EMBL" id="KAI8046252.1"/>
    </source>
</evidence>
<accession>A0A9Q0BVN4</accession>
<gene>
    <name evidence="9" type="ORF">M5D96_002454</name>
</gene>
<dbReference type="AlphaFoldDB" id="A0A9Q0BVN4"/>
<dbReference type="PANTHER" id="PTHR12466:SF8">
    <property type="entry name" value="PARAFIBROMIN"/>
    <property type="match status" value="1"/>
</dbReference>
<evidence type="ECO:0000259" key="8">
    <source>
        <dbReference type="Pfam" id="PF16050"/>
    </source>
</evidence>
<keyword evidence="3" id="KW-0805">Transcription regulation</keyword>
<dbReference type="GO" id="GO:0032968">
    <property type="term" value="P:positive regulation of transcription elongation by RNA polymerase II"/>
    <property type="evidence" value="ECO:0007669"/>
    <property type="project" value="TreeGrafter"/>
</dbReference>
<comment type="subcellular location">
    <subcellularLocation>
        <location evidence="1">Nucleus</location>
    </subcellularLocation>
</comment>
<dbReference type="InterPro" id="IPR032041">
    <property type="entry name" value="Cdc73_N"/>
</dbReference>
<feature type="region of interest" description="Disordered" evidence="6">
    <location>
        <begin position="236"/>
        <end position="263"/>
    </location>
</feature>